<evidence type="ECO:0008006" key="3">
    <source>
        <dbReference type="Google" id="ProtNLM"/>
    </source>
</evidence>
<organism evidence="1 2">
    <name type="scientific">Streptomyces iranensis</name>
    <dbReference type="NCBI Taxonomy" id="576784"/>
    <lineage>
        <taxon>Bacteria</taxon>
        <taxon>Bacillati</taxon>
        <taxon>Actinomycetota</taxon>
        <taxon>Actinomycetes</taxon>
        <taxon>Kitasatosporales</taxon>
        <taxon>Streptomycetaceae</taxon>
        <taxon>Streptomyces</taxon>
        <taxon>Streptomyces violaceusniger group</taxon>
    </lineage>
</organism>
<dbReference type="Proteomes" id="UP000756710">
    <property type="component" value="Unassembled WGS sequence"/>
</dbReference>
<gene>
    <name evidence="1" type="ORF">J2Z30_007453</name>
</gene>
<accession>A0ABS4N2Z7</accession>
<keyword evidence="2" id="KW-1185">Reference proteome</keyword>
<name>A0ABS4N2Z7_9ACTN</name>
<protein>
    <recommendedName>
        <fullName evidence="3">GCN5-related N-acetyltransferase</fullName>
    </recommendedName>
</protein>
<sequence length="94" mass="10249">MPMTLRGARVVPRPTVPSDVPSLVTAVREDLAEPGAEQLTIECEGAVIGFVQWSAEADQDYLPLRIDIIQTSMWTRRCAGGGWAPTPYAPWPAI</sequence>
<evidence type="ECO:0000313" key="1">
    <source>
        <dbReference type="EMBL" id="MBP2066404.1"/>
    </source>
</evidence>
<comment type="caution">
    <text evidence="1">The sequence shown here is derived from an EMBL/GenBank/DDBJ whole genome shotgun (WGS) entry which is preliminary data.</text>
</comment>
<proteinExistence type="predicted"/>
<evidence type="ECO:0000313" key="2">
    <source>
        <dbReference type="Proteomes" id="UP000756710"/>
    </source>
</evidence>
<dbReference type="EMBL" id="JAGGLR010000025">
    <property type="protein sequence ID" value="MBP2066404.1"/>
    <property type="molecule type" value="Genomic_DNA"/>
</dbReference>
<reference evidence="1 2" key="1">
    <citation type="submission" date="2021-03" db="EMBL/GenBank/DDBJ databases">
        <title>Genomic Encyclopedia of Type Strains, Phase IV (KMG-IV): sequencing the most valuable type-strain genomes for metagenomic binning, comparative biology and taxonomic classification.</title>
        <authorList>
            <person name="Goeker M."/>
        </authorList>
    </citation>
    <scope>NUCLEOTIDE SEQUENCE [LARGE SCALE GENOMIC DNA]</scope>
    <source>
        <strain evidence="1 2">DSM 41954</strain>
    </source>
</reference>